<feature type="transmembrane region" description="Helical" evidence="6">
    <location>
        <begin position="128"/>
        <end position="149"/>
    </location>
</feature>
<evidence type="ECO:0000256" key="5">
    <source>
        <dbReference type="ARBA" id="ARBA00038359"/>
    </source>
</evidence>
<dbReference type="PANTHER" id="PTHR33048">
    <property type="entry name" value="PTH11-LIKE INTEGRAL MEMBRANE PROTEIN (AFU_ORTHOLOGUE AFUA_5G11245)"/>
    <property type="match status" value="1"/>
</dbReference>
<organism evidence="8 9">
    <name type="scientific">Alectoria fallacina</name>
    <dbReference type="NCBI Taxonomy" id="1903189"/>
    <lineage>
        <taxon>Eukaryota</taxon>
        <taxon>Fungi</taxon>
        <taxon>Dikarya</taxon>
        <taxon>Ascomycota</taxon>
        <taxon>Pezizomycotina</taxon>
        <taxon>Lecanoromycetes</taxon>
        <taxon>OSLEUM clade</taxon>
        <taxon>Lecanoromycetidae</taxon>
        <taxon>Lecanorales</taxon>
        <taxon>Lecanorineae</taxon>
        <taxon>Parmeliaceae</taxon>
        <taxon>Alectoria</taxon>
    </lineage>
</organism>
<dbReference type="InterPro" id="IPR049326">
    <property type="entry name" value="Rhodopsin_dom_fungi"/>
</dbReference>
<dbReference type="PANTHER" id="PTHR33048:SF146">
    <property type="entry name" value="INTEGRAL MEMBRANE PROTEIN"/>
    <property type="match status" value="1"/>
</dbReference>
<evidence type="ECO:0000256" key="1">
    <source>
        <dbReference type="ARBA" id="ARBA00004141"/>
    </source>
</evidence>
<reference evidence="8" key="1">
    <citation type="submission" date="2021-03" db="EMBL/GenBank/DDBJ databases">
        <authorList>
            <person name="Tagirdzhanova G."/>
        </authorList>
    </citation>
    <scope>NUCLEOTIDE SEQUENCE</scope>
</reference>
<comment type="subcellular location">
    <subcellularLocation>
        <location evidence="1">Membrane</location>
        <topology evidence="1">Multi-pass membrane protein</topology>
    </subcellularLocation>
</comment>
<accession>A0A8H3JAH7</accession>
<evidence type="ECO:0000313" key="9">
    <source>
        <dbReference type="Proteomes" id="UP000664203"/>
    </source>
</evidence>
<dbReference type="EMBL" id="CAJPDR010001016">
    <property type="protein sequence ID" value="CAF9943403.1"/>
    <property type="molecule type" value="Genomic_DNA"/>
</dbReference>
<proteinExistence type="inferred from homology"/>
<feature type="transmembrane region" description="Helical" evidence="6">
    <location>
        <begin position="14"/>
        <end position="37"/>
    </location>
</feature>
<comment type="similarity">
    <text evidence="5">Belongs to the SAT4 family.</text>
</comment>
<keyword evidence="4 6" id="KW-0472">Membrane</keyword>
<dbReference type="OrthoDB" id="5417887at2759"/>
<protein>
    <recommendedName>
        <fullName evidence="7">Rhodopsin domain-containing protein</fullName>
    </recommendedName>
</protein>
<gene>
    <name evidence="8" type="ORF">ALECFALPRED_000296</name>
</gene>
<feature type="transmembrane region" description="Helical" evidence="6">
    <location>
        <begin position="94"/>
        <end position="116"/>
    </location>
</feature>
<dbReference type="Pfam" id="PF20684">
    <property type="entry name" value="Fung_rhodopsin"/>
    <property type="match status" value="1"/>
</dbReference>
<evidence type="ECO:0000256" key="4">
    <source>
        <dbReference type="ARBA" id="ARBA00023136"/>
    </source>
</evidence>
<dbReference type="GO" id="GO:0016020">
    <property type="term" value="C:membrane"/>
    <property type="evidence" value="ECO:0007669"/>
    <property type="project" value="UniProtKB-SubCell"/>
</dbReference>
<evidence type="ECO:0000256" key="3">
    <source>
        <dbReference type="ARBA" id="ARBA00022989"/>
    </source>
</evidence>
<keyword evidence="2 6" id="KW-0812">Transmembrane</keyword>
<sequence>MESPGPNNNADKGVLINAICWGGACFATLFVAARFFTRIQIIQNLGLDDWFMLSAIILDFVGVAVVSEAVRWGYGRHQANLPLENVVQAVKYAWIAQMPIVLALTIARVSIAAFLLRLFAANKWLKWFLLVMTLVNTIFAILPLIMIFAQCTPVTALWDPPTGHCWNPKIQRDFAVVSSAITAFTDLTFALFPIALVFRLQMKLRHKLGLASLLGLGIVAMAATIVSTVVLWGLSARSDFTYESPRLYLWVVSENHVVFIAGCTPTLRPLWSHCFSRQSSPSGPEHTWSLPRRHKGYKTHLNQVPTLGGSGDDFKMQTYAWREATTLSEGTRKDSKEDPGVINKTTDVDVDVENHAGRARPLRVAPWERHVAASPVEQI</sequence>
<feature type="transmembrane region" description="Helical" evidence="6">
    <location>
        <begin position="210"/>
        <end position="235"/>
    </location>
</feature>
<evidence type="ECO:0000256" key="6">
    <source>
        <dbReference type="SAM" id="Phobius"/>
    </source>
</evidence>
<name>A0A8H3JAH7_9LECA</name>
<evidence type="ECO:0000259" key="7">
    <source>
        <dbReference type="Pfam" id="PF20684"/>
    </source>
</evidence>
<evidence type="ECO:0000256" key="2">
    <source>
        <dbReference type="ARBA" id="ARBA00022692"/>
    </source>
</evidence>
<dbReference type="InterPro" id="IPR052337">
    <property type="entry name" value="SAT4-like"/>
</dbReference>
<evidence type="ECO:0000313" key="8">
    <source>
        <dbReference type="EMBL" id="CAF9943403.1"/>
    </source>
</evidence>
<feature type="domain" description="Rhodopsin" evidence="7">
    <location>
        <begin position="33"/>
        <end position="272"/>
    </location>
</feature>
<keyword evidence="9" id="KW-1185">Reference proteome</keyword>
<feature type="transmembrane region" description="Helical" evidence="6">
    <location>
        <begin position="49"/>
        <end position="74"/>
    </location>
</feature>
<keyword evidence="3 6" id="KW-1133">Transmembrane helix</keyword>
<comment type="caution">
    <text evidence="8">The sequence shown here is derived from an EMBL/GenBank/DDBJ whole genome shotgun (WGS) entry which is preliminary data.</text>
</comment>
<feature type="transmembrane region" description="Helical" evidence="6">
    <location>
        <begin position="174"/>
        <end position="198"/>
    </location>
</feature>
<dbReference type="AlphaFoldDB" id="A0A8H3JAH7"/>
<dbReference type="Proteomes" id="UP000664203">
    <property type="component" value="Unassembled WGS sequence"/>
</dbReference>